<proteinExistence type="predicted"/>
<dbReference type="eggNOG" id="arCOG05706">
    <property type="taxonomic scope" value="Archaea"/>
</dbReference>
<dbReference type="STRING" id="397948.Cmaq_0850"/>
<keyword evidence="3" id="KW-1185">Reference proteome</keyword>
<dbReference type="RefSeq" id="WP_012185904.1">
    <property type="nucleotide sequence ID" value="NC_009954.1"/>
</dbReference>
<dbReference type="OrthoDB" id="111592at2157"/>
<dbReference type="GO" id="GO:0006508">
    <property type="term" value="P:proteolysis"/>
    <property type="evidence" value="ECO:0007669"/>
    <property type="project" value="InterPro"/>
</dbReference>
<protein>
    <recommendedName>
        <fullName evidence="1">Peptidase S9 prolyl oligopeptidase catalytic domain-containing protein</fullName>
    </recommendedName>
</protein>
<dbReference type="InterPro" id="IPR029058">
    <property type="entry name" value="AB_hydrolase_fold"/>
</dbReference>
<dbReference type="Gene3D" id="3.40.50.1820">
    <property type="entry name" value="alpha/beta hydrolase"/>
    <property type="match status" value="1"/>
</dbReference>
<feature type="domain" description="Peptidase S9 prolyl oligopeptidase catalytic" evidence="1">
    <location>
        <begin position="55"/>
        <end position="188"/>
    </location>
</feature>
<accession>A8MD29</accession>
<evidence type="ECO:0000313" key="3">
    <source>
        <dbReference type="Proteomes" id="UP000001137"/>
    </source>
</evidence>
<dbReference type="HOGENOM" id="CLU_1375587_0_0_2"/>
<sequence length="203" mass="22636">MLALLFHGKGSSPEKINWLTRPFRNMGFRVEAPKIDEVADGVLIGSRIIENEKDPVITGGHSMGGTVALLLAAKYPKKVKCVIAVAAPVDRVLQLKWLEKGEEGSVRRALYNDIVARLSMKDLEESSPIRYINSEYPPVIYIRGNADDIVPAEHLELLKRKASEYGFKVIELTIEGMGHTPRSQHVKVIEDFIKSNINQCLTS</sequence>
<organism evidence="2 3">
    <name type="scientific">Caldivirga maquilingensis (strain ATCC 700844 / DSM 13496 / JCM 10307 / IC-167)</name>
    <dbReference type="NCBI Taxonomy" id="397948"/>
    <lineage>
        <taxon>Archaea</taxon>
        <taxon>Thermoproteota</taxon>
        <taxon>Thermoprotei</taxon>
        <taxon>Thermoproteales</taxon>
        <taxon>Thermoproteaceae</taxon>
        <taxon>Caldivirga</taxon>
    </lineage>
</organism>
<dbReference type="Pfam" id="PF00326">
    <property type="entry name" value="Peptidase_S9"/>
    <property type="match status" value="1"/>
</dbReference>
<dbReference type="GeneID" id="5709538"/>
<name>A8MD29_CALMQ</name>
<evidence type="ECO:0000313" key="2">
    <source>
        <dbReference type="EMBL" id="ABW01685.1"/>
    </source>
</evidence>
<evidence type="ECO:0000259" key="1">
    <source>
        <dbReference type="Pfam" id="PF00326"/>
    </source>
</evidence>
<reference evidence="2 3" key="1">
    <citation type="submission" date="2007-10" db="EMBL/GenBank/DDBJ databases">
        <title>Complete sequence of Caldivirga maquilingensis IC-167.</title>
        <authorList>
            <consortium name="US DOE Joint Genome Institute"/>
            <person name="Copeland A."/>
            <person name="Lucas S."/>
            <person name="Lapidus A."/>
            <person name="Barry K."/>
            <person name="Glavina del Rio T."/>
            <person name="Dalin E."/>
            <person name="Tice H."/>
            <person name="Pitluck S."/>
            <person name="Saunders E."/>
            <person name="Brettin T."/>
            <person name="Bruce D."/>
            <person name="Detter J.C."/>
            <person name="Han C."/>
            <person name="Schmutz J."/>
            <person name="Larimer F."/>
            <person name="Land M."/>
            <person name="Hauser L."/>
            <person name="Kyrpides N."/>
            <person name="Ivanova N."/>
            <person name="Biddle J.F."/>
            <person name="Zhang Z."/>
            <person name="Fitz-Gibbon S.T."/>
            <person name="Lowe T.M."/>
            <person name="Saltikov C."/>
            <person name="House C.H."/>
            <person name="Richardson P."/>
        </authorList>
    </citation>
    <scope>NUCLEOTIDE SEQUENCE [LARGE SCALE GENOMIC DNA]</scope>
    <source>
        <strain evidence="3">ATCC 700844 / DSM 13496 / JCM 10307 / IC-167</strain>
    </source>
</reference>
<gene>
    <name evidence="2" type="ordered locus">Cmaq_0850</name>
</gene>
<dbReference type="EMBL" id="CP000852">
    <property type="protein sequence ID" value="ABW01685.1"/>
    <property type="molecule type" value="Genomic_DNA"/>
</dbReference>
<dbReference type="Proteomes" id="UP000001137">
    <property type="component" value="Chromosome"/>
</dbReference>
<dbReference type="GO" id="GO:0008236">
    <property type="term" value="F:serine-type peptidase activity"/>
    <property type="evidence" value="ECO:0007669"/>
    <property type="project" value="InterPro"/>
</dbReference>
<dbReference type="AlphaFoldDB" id="A8MD29"/>
<dbReference type="KEGG" id="cma:Cmaq_0850"/>
<dbReference type="InterPro" id="IPR001375">
    <property type="entry name" value="Peptidase_S9_cat"/>
</dbReference>
<dbReference type="SUPFAM" id="SSF53474">
    <property type="entry name" value="alpha/beta-Hydrolases"/>
    <property type="match status" value="1"/>
</dbReference>